<dbReference type="STRING" id="658858.E1F6A7"/>
<feature type="compositionally biased region" description="Low complexity" evidence="2">
    <location>
        <begin position="600"/>
        <end position="609"/>
    </location>
</feature>
<feature type="compositionally biased region" description="Polar residues" evidence="2">
    <location>
        <begin position="294"/>
        <end position="305"/>
    </location>
</feature>
<feature type="region of interest" description="Disordered" evidence="2">
    <location>
        <begin position="665"/>
        <end position="697"/>
    </location>
</feature>
<accession>E1F6A7</accession>
<dbReference type="AlphaFoldDB" id="E1F6A7"/>
<dbReference type="SUPFAM" id="SSF48403">
    <property type="entry name" value="Ankyrin repeat"/>
    <property type="match status" value="2"/>
</dbReference>
<feature type="compositionally biased region" description="Low complexity" evidence="2">
    <location>
        <begin position="306"/>
        <end position="320"/>
    </location>
</feature>
<feature type="compositionally biased region" description="Low complexity" evidence="2">
    <location>
        <begin position="573"/>
        <end position="587"/>
    </location>
</feature>
<feature type="compositionally biased region" description="Polar residues" evidence="2">
    <location>
        <begin position="680"/>
        <end position="695"/>
    </location>
</feature>
<evidence type="ECO:0000256" key="1">
    <source>
        <dbReference type="PROSITE-ProRule" id="PRU00023"/>
    </source>
</evidence>
<dbReference type="VEuPathDB" id="GiardiaDB:GLP15_4117"/>
<evidence type="ECO:0000313" key="3">
    <source>
        <dbReference type="EMBL" id="EFO61999.1"/>
    </source>
</evidence>
<evidence type="ECO:0000256" key="2">
    <source>
        <dbReference type="SAM" id="MobiDB-lite"/>
    </source>
</evidence>
<dbReference type="PROSITE" id="PS50088">
    <property type="entry name" value="ANK_REPEAT"/>
    <property type="match status" value="2"/>
</dbReference>
<feature type="region of interest" description="Disordered" evidence="2">
    <location>
        <begin position="573"/>
        <end position="630"/>
    </location>
</feature>
<proteinExistence type="predicted"/>
<dbReference type="OrthoDB" id="194358at2759"/>
<dbReference type="Proteomes" id="UP000008974">
    <property type="component" value="Unassembled WGS sequence"/>
</dbReference>
<feature type="compositionally biased region" description="Polar residues" evidence="2">
    <location>
        <begin position="436"/>
        <end position="458"/>
    </location>
</feature>
<feature type="compositionally biased region" description="Polar residues" evidence="2">
    <location>
        <begin position="665"/>
        <end position="674"/>
    </location>
</feature>
<protein>
    <submittedName>
        <fullName evidence="3">Protein 21.1</fullName>
    </submittedName>
</protein>
<dbReference type="Pfam" id="PF12796">
    <property type="entry name" value="Ank_2"/>
    <property type="match status" value="4"/>
</dbReference>
<feature type="compositionally biased region" description="Polar residues" evidence="2">
    <location>
        <begin position="613"/>
        <end position="630"/>
    </location>
</feature>
<dbReference type="Gene3D" id="1.25.40.20">
    <property type="entry name" value="Ankyrin repeat-containing domain"/>
    <property type="match status" value="3"/>
</dbReference>
<name>E1F6A7_GIAIA</name>
<keyword evidence="1" id="KW-0040">ANK repeat</keyword>
<gene>
    <name evidence="3" type="ORF">GLP15_4117</name>
</gene>
<feature type="compositionally biased region" description="Polar residues" evidence="2">
    <location>
        <begin position="525"/>
        <end position="536"/>
    </location>
</feature>
<feature type="repeat" description="ANK" evidence="1">
    <location>
        <begin position="1164"/>
        <end position="1196"/>
    </location>
</feature>
<dbReference type="InterPro" id="IPR036770">
    <property type="entry name" value="Ankyrin_rpt-contain_sf"/>
</dbReference>
<organism evidence="3 4">
    <name type="scientific">Giardia intestinalis (strain P15)</name>
    <name type="common">Giardia lamblia</name>
    <dbReference type="NCBI Taxonomy" id="658858"/>
    <lineage>
        <taxon>Eukaryota</taxon>
        <taxon>Metamonada</taxon>
        <taxon>Diplomonadida</taxon>
        <taxon>Hexamitidae</taxon>
        <taxon>Giardiinae</taxon>
        <taxon>Giardia</taxon>
    </lineage>
</organism>
<sequence>MELHSVEEWFKAIEDKDMERIMYNMSNFHRVTNNEGNTALILAAGRNEPEIVSLLAQLEYGMRNKHGYTALMAAAMYDSDECCKILLPLEKDLRLRDGGTAIMVAAAVGSVNAFNVLFPAMGDSIDTAGRGVLSVAASAGQLEIIKQILPPNGNYHMQKLPHDMRAAIQVATANRHDDVSNYLHQILTDNGTLDSTVNPLTSRMKSLRELSHSNPGLTTLGTTELDTTRYTMPPAADTYNPNNLSLSTRGFQDTVQCEHDPDEICDHCLKKCNNLKSITPKPNITTQEDVVSAIATPTRSSSQTKSGSRAPSARSSSPHSILGTTRSGIGGGNYSNYDNYLHNTKSQLFQDHVASIRASSIRASSVERASRTSKVGTPSKVVQGEASKHSQVNRYPKSAKAAKMPFNSDFIAALQDNRIPDIRNESPYNPTKPKSRSSSNCSTHGTKSMRSTMTSSLSAGPVGITTDVGKDSFPHVKSTYIDDLPGKKSYKHVTSKVDSGIGNKMMPYDLRNASSYYIGTNSDLSPSVDTTTTRLSPGTCDDEPLYDGNSLEANGYTQSALLSTAMDPEKSVVPVAKSATSSSTKSSVYHDRTTSRSRSRSPTSPSLTRVLAESTTTSSIRASNVHSGVSRVKNQTLSASFSGTNLTNWQQDQLTRSTIEASIRQRQANKSPYTPRSLRNVKSTGYTKSPTQGVTPPQFYVRPVNRFESDKAIITIEQPYKDIVEDPSVTDKDRQLDRLSRPRSVTKLVRRPLHMLKQESNLMDNLRKTLVKTLHDQSLEAKKSHIHSTIGPKIPGEALYDTLNRDPSMYVTNVLSEERQYLDIPYTYEEGRRLLAQYPESPAYCQDEVLDHKEPDLIISDTSTDLMRKLCTGEWSSQEQQDQTVSTGKAKRKKGTDMGTSKKISDLSEAGRQANDGSTALMFAAKYNNADATRKLIDSEGGLTMRSGHTALMIACIYGNLDAALILAEKERCIQTRDKWTALMLCTKYNRYEVATELVPHECGLQNHMGNTALILAAYTGSLPFATLLSRYEKGIKNKVGRTALMTAVNFNHIEIVNLLIDAEAGAQDNEGTSALMIAAQQNKLDVVQLLAPREAKLRGSMQRTAMMMATRLGCSRIVSELSDLESGLQDSDGWTALIIAALMNNISIVEILRERESGLHTSKGWTALMLASRCGYIEVANLLVHKEAGIQMENGWCAIMSAAINGHIDIVKLLFPYEGHLKDNKGNTPMSIAFKRGYTELYNVLNELSLKKDAPWRPI</sequence>
<feature type="region of interest" description="Disordered" evidence="2">
    <location>
        <begin position="417"/>
        <end position="460"/>
    </location>
</feature>
<dbReference type="SMART" id="SM00248">
    <property type="entry name" value="ANK"/>
    <property type="match status" value="14"/>
</dbReference>
<feature type="compositionally biased region" description="Polar residues" evidence="2">
    <location>
        <begin position="877"/>
        <end position="887"/>
    </location>
</feature>
<feature type="region of interest" description="Disordered" evidence="2">
    <location>
        <begin position="525"/>
        <end position="552"/>
    </location>
</feature>
<dbReference type="InterPro" id="IPR002110">
    <property type="entry name" value="Ankyrin_rpt"/>
</dbReference>
<reference evidence="3 4" key="1">
    <citation type="journal article" date="2010" name="BMC Genomics">
        <title>Genome analysis and comparative genomics of a Giardia intestinalis assemblage E isolate.</title>
        <authorList>
            <person name="Jerlstrom-Hultqvist J."/>
            <person name="Franzen O."/>
            <person name="Ankarklev J."/>
            <person name="Xu F."/>
            <person name="Nohynkova E."/>
            <person name="Andersson J.O."/>
            <person name="Svard S.G."/>
            <person name="Andersson B."/>
        </authorList>
    </citation>
    <scope>NUCLEOTIDE SEQUENCE [LARGE SCALE GENOMIC DNA]</scope>
    <source>
        <strain evidence="3 4">P15</strain>
    </source>
</reference>
<dbReference type="OMA" id="MENGWCA"/>
<feature type="repeat" description="ANK" evidence="1">
    <location>
        <begin position="1040"/>
        <end position="1072"/>
    </location>
</feature>
<feature type="region of interest" description="Disordered" evidence="2">
    <location>
        <begin position="361"/>
        <end position="400"/>
    </location>
</feature>
<dbReference type="EMBL" id="ACVC01000196">
    <property type="protein sequence ID" value="EFO61999.1"/>
    <property type="molecule type" value="Genomic_DNA"/>
</dbReference>
<feature type="region of interest" description="Disordered" evidence="2">
    <location>
        <begin position="294"/>
        <end position="329"/>
    </location>
</feature>
<feature type="region of interest" description="Disordered" evidence="2">
    <location>
        <begin position="877"/>
        <end position="910"/>
    </location>
</feature>
<comment type="caution">
    <text evidence="3">The sequence shown here is derived from an EMBL/GenBank/DDBJ whole genome shotgun (WGS) entry which is preliminary data.</text>
</comment>
<dbReference type="PANTHER" id="PTHR24120:SF4">
    <property type="entry name" value="GH07239P"/>
    <property type="match status" value="1"/>
</dbReference>
<dbReference type="PANTHER" id="PTHR24120">
    <property type="entry name" value="GH07239P"/>
    <property type="match status" value="1"/>
</dbReference>
<evidence type="ECO:0000313" key="4">
    <source>
        <dbReference type="Proteomes" id="UP000008974"/>
    </source>
</evidence>